<evidence type="ECO:0000313" key="1">
    <source>
        <dbReference type="EMBL" id="RUS35307.1"/>
    </source>
</evidence>
<evidence type="ECO:0000313" key="2">
    <source>
        <dbReference type="Proteomes" id="UP000274822"/>
    </source>
</evidence>
<dbReference type="Gene3D" id="1.25.10.10">
    <property type="entry name" value="Leucine-rich Repeat Variant"/>
    <property type="match status" value="1"/>
</dbReference>
<dbReference type="InterPro" id="IPR011989">
    <property type="entry name" value="ARM-like"/>
</dbReference>
<proteinExistence type="predicted"/>
<keyword evidence="2" id="KW-1185">Reference proteome</keyword>
<comment type="caution">
    <text evidence="1">The sequence shown here is derived from an EMBL/GenBank/DDBJ whole genome shotgun (WGS) entry which is preliminary data.</text>
</comment>
<organism evidence="1 2">
    <name type="scientific">Jimgerdemannia flammicorona</name>
    <dbReference type="NCBI Taxonomy" id="994334"/>
    <lineage>
        <taxon>Eukaryota</taxon>
        <taxon>Fungi</taxon>
        <taxon>Fungi incertae sedis</taxon>
        <taxon>Mucoromycota</taxon>
        <taxon>Mucoromycotina</taxon>
        <taxon>Endogonomycetes</taxon>
        <taxon>Endogonales</taxon>
        <taxon>Endogonaceae</taxon>
        <taxon>Jimgerdemannia</taxon>
    </lineage>
</organism>
<dbReference type="EMBL" id="RBNJ01000145">
    <property type="protein sequence ID" value="RUS35307.1"/>
    <property type="molecule type" value="Genomic_DNA"/>
</dbReference>
<dbReference type="SUPFAM" id="SSF48371">
    <property type="entry name" value="ARM repeat"/>
    <property type="match status" value="1"/>
</dbReference>
<accession>A0A433QZV0</accession>
<dbReference type="AlphaFoldDB" id="A0A433QZV0"/>
<sequence>MRTYHSLSVLLRRFPFESKQDTNIINGVFVPSCPIFQAYVVSKIAHNDWPEQWPNLFDLLLVHLKGGSTEQVHGAMRVLTGVSICLHRSRTRVFGPFYVTISPWPRFIQSLEFVSNEVTDQQFPHIAPVLCPELLRVLMTDNVRIPSWIPLFVEVSFSQGVVLFNRSVLITRSDVLNT</sequence>
<protein>
    <recommendedName>
        <fullName evidence="3">Exportin-1/Importin-beta-like domain-containing protein</fullName>
    </recommendedName>
</protein>
<gene>
    <name evidence="1" type="ORF">BC938DRAFT_472866</name>
</gene>
<dbReference type="Proteomes" id="UP000274822">
    <property type="component" value="Unassembled WGS sequence"/>
</dbReference>
<evidence type="ECO:0008006" key="3">
    <source>
        <dbReference type="Google" id="ProtNLM"/>
    </source>
</evidence>
<reference evidence="1 2" key="1">
    <citation type="journal article" date="2018" name="New Phytol.">
        <title>Phylogenomics of Endogonaceae and evolution of mycorrhizas within Mucoromycota.</title>
        <authorList>
            <person name="Chang Y."/>
            <person name="Desiro A."/>
            <person name="Na H."/>
            <person name="Sandor L."/>
            <person name="Lipzen A."/>
            <person name="Clum A."/>
            <person name="Barry K."/>
            <person name="Grigoriev I.V."/>
            <person name="Martin F.M."/>
            <person name="Stajich J.E."/>
            <person name="Smith M.E."/>
            <person name="Bonito G."/>
            <person name="Spatafora J.W."/>
        </authorList>
    </citation>
    <scope>NUCLEOTIDE SEQUENCE [LARGE SCALE GENOMIC DNA]</scope>
    <source>
        <strain evidence="1 2">AD002</strain>
    </source>
</reference>
<name>A0A433QZV0_9FUNG</name>
<dbReference type="InterPro" id="IPR016024">
    <property type="entry name" value="ARM-type_fold"/>
</dbReference>